<proteinExistence type="predicted"/>
<dbReference type="Proteomes" id="UP001163046">
    <property type="component" value="Unassembled WGS sequence"/>
</dbReference>
<organism evidence="2 3">
    <name type="scientific">Desmophyllum pertusum</name>
    <dbReference type="NCBI Taxonomy" id="174260"/>
    <lineage>
        <taxon>Eukaryota</taxon>
        <taxon>Metazoa</taxon>
        <taxon>Cnidaria</taxon>
        <taxon>Anthozoa</taxon>
        <taxon>Hexacorallia</taxon>
        <taxon>Scleractinia</taxon>
        <taxon>Caryophylliina</taxon>
        <taxon>Caryophylliidae</taxon>
        <taxon>Desmophyllum</taxon>
    </lineage>
</organism>
<dbReference type="AlphaFoldDB" id="A0A9W9YN41"/>
<accession>A0A9W9YN41</accession>
<feature type="region of interest" description="Disordered" evidence="1">
    <location>
        <begin position="188"/>
        <end position="260"/>
    </location>
</feature>
<dbReference type="OrthoDB" id="5974168at2759"/>
<evidence type="ECO:0000313" key="2">
    <source>
        <dbReference type="EMBL" id="KAJ7357548.1"/>
    </source>
</evidence>
<feature type="compositionally biased region" description="Basic and acidic residues" evidence="1">
    <location>
        <begin position="199"/>
        <end position="226"/>
    </location>
</feature>
<evidence type="ECO:0000313" key="3">
    <source>
        <dbReference type="Proteomes" id="UP001163046"/>
    </source>
</evidence>
<sequence>MAYVPRQYPVPASVAAHVIPAKQPVLQTTVQRNKPARPSLNDYERESQNLALSFKSNPYVAAAMPSSIESQNTQPQFASVLNDQYTRLASSYNQPNPRKPEHDLLQTFYPNTLQARSREPDTVSVGQPLYIQKARMPPATRAKMQNKVSNLLKNAMNNFNKAPMRNPASTNTFNGATPQLYNKPVANLNVKSNPNENIDDAHADMRDPNESIDDKPPQEPGIDDRPAFAQGANSPSAMTLVQKPGEELRPGKPVSNTLNGLGKTCCNRKAYFCKPATTEYFSSKPRRSSR</sequence>
<gene>
    <name evidence="2" type="ORF">OS493_024355</name>
</gene>
<dbReference type="EMBL" id="MU827320">
    <property type="protein sequence ID" value="KAJ7357548.1"/>
    <property type="molecule type" value="Genomic_DNA"/>
</dbReference>
<keyword evidence="3" id="KW-1185">Reference proteome</keyword>
<evidence type="ECO:0000256" key="1">
    <source>
        <dbReference type="SAM" id="MobiDB-lite"/>
    </source>
</evidence>
<reference evidence="2" key="1">
    <citation type="submission" date="2023-01" db="EMBL/GenBank/DDBJ databases">
        <title>Genome assembly of the deep-sea coral Lophelia pertusa.</title>
        <authorList>
            <person name="Herrera S."/>
            <person name="Cordes E."/>
        </authorList>
    </citation>
    <scope>NUCLEOTIDE SEQUENCE</scope>
    <source>
        <strain evidence="2">USNM1676648</strain>
        <tissue evidence="2">Polyp</tissue>
    </source>
</reference>
<protein>
    <submittedName>
        <fullName evidence="2">Uncharacterized protein</fullName>
    </submittedName>
</protein>
<name>A0A9W9YN41_9CNID</name>
<comment type="caution">
    <text evidence="2">The sequence shown here is derived from an EMBL/GenBank/DDBJ whole genome shotgun (WGS) entry which is preliminary data.</text>
</comment>